<sequence>MLQELSIQNFAIIPKLNLSFEPGMTVLTGETGAGKSIIIDAVGLLTGGRGSQDYIREGADKAVLQGLIDVDNPEQLTPVLEKFGIEMDDQQLLIHRELHRNGRNVIRINGTLLNATALKEVGNHLVDIHGQNEHQALMQVDQHLKLLDEYASNALAEPKAAYDKAYAEYRQLEKTLHERRENEQAWAQRMDMLTFQSEELKAADLQVGEEEKLEDEFQELSNYQDVLEALAKSHEVLDGEWEGNGIESISTALGALEILKSSVHAIKISGKYARNFL</sequence>
<dbReference type="AlphaFoldDB" id="A0A380NZZ2"/>
<dbReference type="SUPFAM" id="SSF52540">
    <property type="entry name" value="P-loop containing nucleoside triphosphate hydrolases"/>
    <property type="match status" value="1"/>
</dbReference>
<proteinExistence type="inferred from homology"/>
<evidence type="ECO:0000313" key="10">
    <source>
        <dbReference type="Proteomes" id="UP000254621"/>
    </source>
</evidence>
<accession>A0A380NZZ2</accession>
<dbReference type="PANTHER" id="PTHR11059">
    <property type="entry name" value="DNA REPAIR PROTEIN RECN"/>
    <property type="match status" value="1"/>
</dbReference>
<comment type="similarity">
    <text evidence="1">Belongs to the RecN family.</text>
</comment>
<dbReference type="InterPro" id="IPR027417">
    <property type="entry name" value="P-loop_NTPase"/>
</dbReference>
<dbReference type="GO" id="GO:0043590">
    <property type="term" value="C:bacterial nucleoid"/>
    <property type="evidence" value="ECO:0007669"/>
    <property type="project" value="TreeGrafter"/>
</dbReference>
<dbReference type="PANTHER" id="PTHR11059:SF0">
    <property type="entry name" value="DNA REPAIR PROTEIN RECN"/>
    <property type="match status" value="1"/>
</dbReference>
<gene>
    <name evidence="9" type="primary">recN</name>
    <name evidence="9" type="ORF">NCTC13645_00979</name>
</gene>
<dbReference type="Proteomes" id="UP000254621">
    <property type="component" value="Unassembled WGS sequence"/>
</dbReference>
<dbReference type="GO" id="GO:0006302">
    <property type="term" value="P:double-strand break repair"/>
    <property type="evidence" value="ECO:0007669"/>
    <property type="project" value="InterPro"/>
</dbReference>
<evidence type="ECO:0000256" key="7">
    <source>
        <dbReference type="ARBA" id="ARBA00033408"/>
    </source>
</evidence>
<organism evidence="9 10">
    <name type="scientific">Weissella viridescens</name>
    <name type="common">Lactobacillus viridescens</name>
    <dbReference type="NCBI Taxonomy" id="1629"/>
    <lineage>
        <taxon>Bacteria</taxon>
        <taxon>Bacillati</taxon>
        <taxon>Bacillota</taxon>
        <taxon>Bacilli</taxon>
        <taxon>Lactobacillales</taxon>
        <taxon>Lactobacillaceae</taxon>
        <taxon>Weissella</taxon>
    </lineage>
</organism>
<dbReference type="GO" id="GO:0009432">
    <property type="term" value="P:SOS response"/>
    <property type="evidence" value="ECO:0007669"/>
    <property type="project" value="TreeGrafter"/>
</dbReference>
<feature type="domain" description="Rad50/SbcC-type AAA" evidence="8">
    <location>
        <begin position="4"/>
        <end position="222"/>
    </location>
</feature>
<evidence type="ECO:0000256" key="3">
    <source>
        <dbReference type="ARBA" id="ARBA00022741"/>
    </source>
</evidence>
<dbReference type="STRING" id="1629.IV50_GL000994"/>
<keyword evidence="5" id="KW-0067">ATP-binding</keyword>
<evidence type="ECO:0000256" key="4">
    <source>
        <dbReference type="ARBA" id="ARBA00022763"/>
    </source>
</evidence>
<dbReference type="InterPro" id="IPR038729">
    <property type="entry name" value="Rad50/SbcC_AAA"/>
</dbReference>
<reference evidence="9 10" key="1">
    <citation type="submission" date="2018-06" db="EMBL/GenBank/DDBJ databases">
        <authorList>
            <consortium name="Pathogen Informatics"/>
            <person name="Doyle S."/>
        </authorList>
    </citation>
    <scope>NUCLEOTIDE SEQUENCE [LARGE SCALE GENOMIC DNA]</scope>
    <source>
        <strain evidence="9 10">NCTC13645</strain>
    </source>
</reference>
<dbReference type="GO" id="GO:0006310">
    <property type="term" value="P:DNA recombination"/>
    <property type="evidence" value="ECO:0007669"/>
    <property type="project" value="InterPro"/>
</dbReference>
<name>A0A380NZZ2_WEIVI</name>
<evidence type="ECO:0000259" key="8">
    <source>
        <dbReference type="Pfam" id="PF13476"/>
    </source>
</evidence>
<evidence type="ECO:0000256" key="6">
    <source>
        <dbReference type="ARBA" id="ARBA00023204"/>
    </source>
</evidence>
<evidence type="ECO:0000313" key="9">
    <source>
        <dbReference type="EMBL" id="SUP53154.1"/>
    </source>
</evidence>
<protein>
    <recommendedName>
        <fullName evidence="2">DNA repair protein RecN</fullName>
    </recommendedName>
    <alternativeName>
        <fullName evidence="7">Recombination protein N</fullName>
    </alternativeName>
</protein>
<dbReference type="GO" id="GO:0016887">
    <property type="term" value="F:ATP hydrolysis activity"/>
    <property type="evidence" value="ECO:0007669"/>
    <property type="project" value="InterPro"/>
</dbReference>
<evidence type="ECO:0000256" key="5">
    <source>
        <dbReference type="ARBA" id="ARBA00022840"/>
    </source>
</evidence>
<dbReference type="CDD" id="cd03241">
    <property type="entry name" value="ABC_RecN"/>
    <property type="match status" value="1"/>
</dbReference>
<dbReference type="InterPro" id="IPR004604">
    <property type="entry name" value="DNA_recomb/repair_RecN"/>
</dbReference>
<keyword evidence="3" id="KW-0547">Nucleotide-binding</keyword>
<dbReference type="GO" id="GO:0005524">
    <property type="term" value="F:ATP binding"/>
    <property type="evidence" value="ECO:0007669"/>
    <property type="project" value="UniProtKB-KW"/>
</dbReference>
<keyword evidence="6" id="KW-0234">DNA repair</keyword>
<dbReference type="Pfam" id="PF13476">
    <property type="entry name" value="AAA_23"/>
    <property type="match status" value="1"/>
</dbReference>
<evidence type="ECO:0000256" key="1">
    <source>
        <dbReference type="ARBA" id="ARBA00009441"/>
    </source>
</evidence>
<evidence type="ECO:0000256" key="2">
    <source>
        <dbReference type="ARBA" id="ARBA00021315"/>
    </source>
</evidence>
<keyword evidence="4" id="KW-0227">DNA damage</keyword>
<dbReference type="EMBL" id="UHIV01000001">
    <property type="protein sequence ID" value="SUP53154.1"/>
    <property type="molecule type" value="Genomic_DNA"/>
</dbReference>
<dbReference type="FunFam" id="3.40.50.300:FF:000319">
    <property type="entry name" value="DNA repair protein RecN"/>
    <property type="match status" value="1"/>
</dbReference>
<dbReference type="Gene3D" id="3.40.50.300">
    <property type="entry name" value="P-loop containing nucleotide triphosphate hydrolases"/>
    <property type="match status" value="1"/>
</dbReference>